<dbReference type="PANTHER" id="PTHR43638:SF3">
    <property type="entry name" value="ALDEHYDE REDUCTASE"/>
    <property type="match status" value="1"/>
</dbReference>
<dbReference type="GeneID" id="78227443"/>
<dbReference type="InterPro" id="IPR020471">
    <property type="entry name" value="AKR"/>
</dbReference>
<dbReference type="Pfam" id="PF00248">
    <property type="entry name" value="Aldo_ket_red"/>
    <property type="match status" value="1"/>
</dbReference>
<dbReference type="PIRSF" id="PIRSF000097">
    <property type="entry name" value="AKR"/>
    <property type="match status" value="1"/>
</dbReference>
<dbReference type="InterPro" id="IPR023210">
    <property type="entry name" value="NADP_OxRdtase_dom"/>
</dbReference>
<evidence type="ECO:0000259" key="4">
    <source>
        <dbReference type="Pfam" id="PF00248"/>
    </source>
</evidence>
<dbReference type="SUPFAM" id="SSF51430">
    <property type="entry name" value="NAD(P)-linked oxidoreductase"/>
    <property type="match status" value="1"/>
</dbReference>
<dbReference type="Gene3D" id="3.20.20.100">
    <property type="entry name" value="NADP-dependent oxidoreductase domain"/>
    <property type="match status" value="1"/>
</dbReference>
<evidence type="ECO:0000313" key="6">
    <source>
        <dbReference type="Proteomes" id="UP000321287"/>
    </source>
</evidence>
<dbReference type="PANTHER" id="PTHR43638">
    <property type="entry name" value="OXIDOREDUCTASE, ALDO/KETO REDUCTASE FAMILY PROTEIN"/>
    <property type="match status" value="1"/>
</dbReference>
<sequence length="281" mass="30472">MKTVRFSDGTTVPALGMGSWNIGDSTAGKAEEIASLRAGLDRGLKVIDTAEMYGNGRSERLVGEAISNRRSDVFLVSKVLPSNATFNGTIQSCQASLKRLGTDHLDLYLLHWQGGVPLTETVEAFETLIEKGLIRRWGVSNFDTEDMQDLESVASDCTANQILYNLEARGVDYDLLARDRAAGIVTMAYSPLGQGGDLLTSPVLAEIAREHETAAGPATPAQIALAWTLRDANILSIPKAGTLRHLQENIAALSITLRDIDIARIDAHFPPPRRKTSLEMI</sequence>
<dbReference type="PRINTS" id="PR00069">
    <property type="entry name" value="ALDKETRDTASE"/>
</dbReference>
<evidence type="ECO:0000256" key="1">
    <source>
        <dbReference type="PIRSR" id="PIRSR000097-1"/>
    </source>
</evidence>
<dbReference type="CDD" id="cd19138">
    <property type="entry name" value="AKR_YeaE"/>
    <property type="match status" value="1"/>
</dbReference>
<feature type="binding site" evidence="2">
    <location>
        <position position="111"/>
    </location>
    <ligand>
        <name>substrate</name>
    </ligand>
</feature>
<dbReference type="Proteomes" id="UP000321287">
    <property type="component" value="Unassembled WGS sequence"/>
</dbReference>
<dbReference type="AlphaFoldDB" id="A0AAN4U2U4"/>
<name>A0AAN4U2U4_9PROT</name>
<organism evidence="5 6">
    <name type="scientific">Asaia bogorensis NBRC 16594</name>
    <dbReference type="NCBI Taxonomy" id="1231624"/>
    <lineage>
        <taxon>Bacteria</taxon>
        <taxon>Pseudomonadati</taxon>
        <taxon>Pseudomonadota</taxon>
        <taxon>Alphaproteobacteria</taxon>
        <taxon>Acetobacterales</taxon>
        <taxon>Acetobacteraceae</taxon>
        <taxon>Asaia</taxon>
    </lineage>
</organism>
<protein>
    <recommendedName>
        <fullName evidence="4">NADP-dependent oxidoreductase domain-containing protein</fullName>
    </recommendedName>
</protein>
<gene>
    <name evidence="5" type="ORF">ABO01nite_17050</name>
</gene>
<dbReference type="GO" id="GO:0016491">
    <property type="term" value="F:oxidoreductase activity"/>
    <property type="evidence" value="ECO:0007669"/>
    <property type="project" value="InterPro"/>
</dbReference>
<comment type="caution">
    <text evidence="5">The sequence shown here is derived from an EMBL/GenBank/DDBJ whole genome shotgun (WGS) entry which is preliminary data.</text>
</comment>
<dbReference type="InterPro" id="IPR036812">
    <property type="entry name" value="NAD(P)_OxRdtase_dom_sf"/>
</dbReference>
<proteinExistence type="predicted"/>
<evidence type="ECO:0000313" key="5">
    <source>
        <dbReference type="EMBL" id="GEL53698.1"/>
    </source>
</evidence>
<evidence type="ECO:0000256" key="3">
    <source>
        <dbReference type="PIRSR" id="PIRSR000097-3"/>
    </source>
</evidence>
<dbReference type="KEGG" id="abg:Asbog_02434"/>
<feature type="domain" description="NADP-dependent oxidoreductase" evidence="4">
    <location>
        <begin position="15"/>
        <end position="268"/>
    </location>
</feature>
<reference evidence="5 6" key="1">
    <citation type="submission" date="2019-07" db="EMBL/GenBank/DDBJ databases">
        <title>Whole genome shotgun sequence of Asaia bogorensis NBRC 16594.</title>
        <authorList>
            <person name="Hosoyama A."/>
            <person name="Uohara A."/>
            <person name="Ohji S."/>
            <person name="Ichikawa N."/>
        </authorList>
    </citation>
    <scope>NUCLEOTIDE SEQUENCE [LARGE SCALE GENOMIC DNA]</scope>
    <source>
        <strain evidence="5 6">NBRC 16594</strain>
    </source>
</reference>
<accession>A0AAN4U2U4</accession>
<dbReference type="RefSeq" id="WP_062165311.1">
    <property type="nucleotide sequence ID" value="NZ_AP014690.1"/>
</dbReference>
<feature type="active site" description="Proton donor" evidence="1">
    <location>
        <position position="53"/>
    </location>
</feature>
<keyword evidence="6" id="KW-1185">Reference proteome</keyword>
<dbReference type="EMBL" id="BJVS01000004">
    <property type="protein sequence ID" value="GEL53698.1"/>
    <property type="molecule type" value="Genomic_DNA"/>
</dbReference>
<feature type="site" description="Lowers pKa of active site Tyr" evidence="3">
    <location>
        <position position="78"/>
    </location>
</feature>
<evidence type="ECO:0000256" key="2">
    <source>
        <dbReference type="PIRSR" id="PIRSR000097-2"/>
    </source>
</evidence>